<dbReference type="PANTHER" id="PTHR39767">
    <property type="entry name" value="CALCIUM/CALMODULIN-BINDING MEMBRANE PROTEIN PCM4-RELATED"/>
    <property type="match status" value="1"/>
</dbReference>
<dbReference type="AlphaFoldDB" id="A0AAD9PJ23"/>
<organism evidence="1 2">
    <name type="scientific">Babesia duncani</name>
    <dbReference type="NCBI Taxonomy" id="323732"/>
    <lineage>
        <taxon>Eukaryota</taxon>
        <taxon>Sar</taxon>
        <taxon>Alveolata</taxon>
        <taxon>Apicomplexa</taxon>
        <taxon>Aconoidasida</taxon>
        <taxon>Piroplasmida</taxon>
        <taxon>Babesiidae</taxon>
        <taxon>Babesia</taxon>
    </lineage>
</organism>
<name>A0AAD9PJ23_9APIC</name>
<evidence type="ECO:0000313" key="2">
    <source>
        <dbReference type="Proteomes" id="UP001214638"/>
    </source>
</evidence>
<protein>
    <submittedName>
        <fullName evidence="1">Uncharacterized protein</fullName>
    </submittedName>
</protein>
<accession>A0AAD9PJ23</accession>
<sequence>MVKIKNKKLTIFCCYMESIKIMPLVTRSWNFFAIVIFLFNTVNAEIYRFGNSESTLNVNSLHFNGLASKIELCDLKGDFVIKTNDVVLRMNNKVFDVLAKLNSNGSIKTRTFTSDAINQWYKQHVVYNQTYRYLWEIDNFEPNKPNNWTPGKISTCGDLSNYFLGGPCILMQGRVYRIYNGLPQHSKIKITGIIHFFDKWEGEGVSIKADGVILHSEHHNWCPTVMHTSCKKFGIDICGQDYPDRLSVYFSVEMDHAASQLSLEFQSGLKSSACTASWGIDDIALFLR</sequence>
<proteinExistence type="predicted"/>
<dbReference type="PANTHER" id="PTHR39767:SF2">
    <property type="entry name" value="CHROMOSOME UNDETERMINED SCAFFOLD_1, WHOLE GENOME SHOTGUN SEQUENCE"/>
    <property type="match status" value="1"/>
</dbReference>
<reference evidence="1" key="1">
    <citation type="journal article" date="2023" name="Nat. Microbiol.">
        <title>Babesia duncani multi-omics identifies virulence factors and drug targets.</title>
        <authorList>
            <person name="Singh P."/>
            <person name="Lonardi S."/>
            <person name="Liang Q."/>
            <person name="Vydyam P."/>
            <person name="Khabirova E."/>
            <person name="Fang T."/>
            <person name="Gihaz S."/>
            <person name="Thekkiniath J."/>
            <person name="Munshi M."/>
            <person name="Abel S."/>
            <person name="Ciampossin L."/>
            <person name="Batugedara G."/>
            <person name="Gupta M."/>
            <person name="Lu X.M."/>
            <person name="Lenz T."/>
            <person name="Chakravarty S."/>
            <person name="Cornillot E."/>
            <person name="Hu Y."/>
            <person name="Ma W."/>
            <person name="Gonzalez L.M."/>
            <person name="Sanchez S."/>
            <person name="Estrada K."/>
            <person name="Sanchez-Flores A."/>
            <person name="Montero E."/>
            <person name="Harb O.S."/>
            <person name="Le Roch K.G."/>
            <person name="Mamoun C.B."/>
        </authorList>
    </citation>
    <scope>NUCLEOTIDE SEQUENCE</scope>
    <source>
        <strain evidence="1">WA1</strain>
    </source>
</reference>
<dbReference type="KEGG" id="bdw:94336677"/>
<gene>
    <name evidence="1" type="ORF">BdWA1_002379</name>
</gene>
<dbReference type="GeneID" id="94336677"/>
<dbReference type="EMBL" id="JALLKP010000003">
    <property type="protein sequence ID" value="KAK2195785.1"/>
    <property type="molecule type" value="Genomic_DNA"/>
</dbReference>
<dbReference type="Proteomes" id="UP001214638">
    <property type="component" value="Unassembled WGS sequence"/>
</dbReference>
<evidence type="ECO:0000313" key="1">
    <source>
        <dbReference type="EMBL" id="KAK2195785.1"/>
    </source>
</evidence>
<comment type="caution">
    <text evidence="1">The sequence shown here is derived from an EMBL/GenBank/DDBJ whole genome shotgun (WGS) entry which is preliminary data.</text>
</comment>
<keyword evidence="2" id="KW-1185">Reference proteome</keyword>
<dbReference type="RefSeq" id="XP_067802628.1">
    <property type="nucleotide sequence ID" value="XM_067947406.1"/>
</dbReference>